<proteinExistence type="predicted"/>
<comment type="caution">
    <text evidence="2">The sequence shown here is derived from an EMBL/GenBank/DDBJ whole genome shotgun (WGS) entry which is preliminary data.</text>
</comment>
<evidence type="ECO:0000256" key="1">
    <source>
        <dbReference type="SAM" id="MobiDB-lite"/>
    </source>
</evidence>
<evidence type="ECO:0000313" key="2">
    <source>
        <dbReference type="EMBL" id="KAJ7658874.1"/>
    </source>
</evidence>
<keyword evidence="3" id="KW-1185">Reference proteome</keyword>
<gene>
    <name evidence="2" type="ORF">B0H17DRAFT_345093</name>
</gene>
<sequence>MVDILYVALTICVLASNIRRLQSLFRWLYSCLLRARNPVLVPYFDQEGVLIGMVRLDPVTHRLPRPDTRPTVRAEADTPLHRGE</sequence>
<dbReference type="Proteomes" id="UP001221757">
    <property type="component" value="Unassembled WGS sequence"/>
</dbReference>
<feature type="region of interest" description="Disordered" evidence="1">
    <location>
        <begin position="62"/>
        <end position="84"/>
    </location>
</feature>
<dbReference type="EMBL" id="JARKIE010000276">
    <property type="protein sequence ID" value="KAJ7658874.1"/>
    <property type="molecule type" value="Genomic_DNA"/>
</dbReference>
<accession>A0AAD7CQR7</accession>
<dbReference type="AlphaFoldDB" id="A0AAD7CQR7"/>
<protein>
    <submittedName>
        <fullName evidence="2">Uncharacterized protein</fullName>
    </submittedName>
</protein>
<name>A0AAD7CQR7_MYCRO</name>
<evidence type="ECO:0000313" key="3">
    <source>
        <dbReference type="Proteomes" id="UP001221757"/>
    </source>
</evidence>
<reference evidence="2" key="1">
    <citation type="submission" date="2023-03" db="EMBL/GenBank/DDBJ databases">
        <title>Massive genome expansion in bonnet fungi (Mycena s.s.) driven by repeated elements and novel gene families across ecological guilds.</title>
        <authorList>
            <consortium name="Lawrence Berkeley National Laboratory"/>
            <person name="Harder C.B."/>
            <person name="Miyauchi S."/>
            <person name="Viragh M."/>
            <person name="Kuo A."/>
            <person name="Thoen E."/>
            <person name="Andreopoulos B."/>
            <person name="Lu D."/>
            <person name="Skrede I."/>
            <person name="Drula E."/>
            <person name="Henrissat B."/>
            <person name="Morin E."/>
            <person name="Kohler A."/>
            <person name="Barry K."/>
            <person name="LaButti K."/>
            <person name="Morin E."/>
            <person name="Salamov A."/>
            <person name="Lipzen A."/>
            <person name="Mereny Z."/>
            <person name="Hegedus B."/>
            <person name="Baldrian P."/>
            <person name="Stursova M."/>
            <person name="Weitz H."/>
            <person name="Taylor A."/>
            <person name="Grigoriev I.V."/>
            <person name="Nagy L.G."/>
            <person name="Martin F."/>
            <person name="Kauserud H."/>
        </authorList>
    </citation>
    <scope>NUCLEOTIDE SEQUENCE</scope>
    <source>
        <strain evidence="2">CBHHK067</strain>
    </source>
</reference>
<organism evidence="2 3">
    <name type="scientific">Mycena rosella</name>
    <name type="common">Pink bonnet</name>
    <name type="synonym">Agaricus rosellus</name>
    <dbReference type="NCBI Taxonomy" id="1033263"/>
    <lineage>
        <taxon>Eukaryota</taxon>
        <taxon>Fungi</taxon>
        <taxon>Dikarya</taxon>
        <taxon>Basidiomycota</taxon>
        <taxon>Agaricomycotina</taxon>
        <taxon>Agaricomycetes</taxon>
        <taxon>Agaricomycetidae</taxon>
        <taxon>Agaricales</taxon>
        <taxon>Marasmiineae</taxon>
        <taxon>Mycenaceae</taxon>
        <taxon>Mycena</taxon>
    </lineage>
</organism>